<sequence length="275" mass="30896">MLSRVWYNQPIVCGAVLLISVLGMLAAGSLWYQAKTAEQLFKQRQLHYSPVLFAAQQFPLGDFEVEWNTKKGGVLSVVDPEQKTILWQNQPGLGFVTLKAIPKMLQENQLPLIAQACQQQLIYGFARRPKKLQVMGKVFCPNGQYYDYSLVFSAINQQQVDLNLQFASADVVALTLKTAIDGNEKIIGYTQDETPTKAHSEAMKIASDSPKHTLPYWLSTKNRGMVLKAKFQGAFDLKEAEQIVASGPGSKLYLHTFSAASKEKLWQYLQPLHQR</sequence>
<evidence type="ECO:0000256" key="1">
    <source>
        <dbReference type="SAM" id="Phobius"/>
    </source>
</evidence>
<name>A0ABS5ZAY6_9GAMM</name>
<organism evidence="2 3">
    <name type="scientific">Zooshikella harenae</name>
    <dbReference type="NCBI Taxonomy" id="2827238"/>
    <lineage>
        <taxon>Bacteria</taxon>
        <taxon>Pseudomonadati</taxon>
        <taxon>Pseudomonadota</taxon>
        <taxon>Gammaproteobacteria</taxon>
        <taxon>Oceanospirillales</taxon>
        <taxon>Zooshikellaceae</taxon>
        <taxon>Zooshikella</taxon>
    </lineage>
</organism>
<keyword evidence="1" id="KW-0472">Membrane</keyword>
<dbReference type="Proteomes" id="UP000690515">
    <property type="component" value="Unassembled WGS sequence"/>
</dbReference>
<comment type="caution">
    <text evidence="2">The sequence shown here is derived from an EMBL/GenBank/DDBJ whole genome shotgun (WGS) entry which is preliminary data.</text>
</comment>
<proteinExistence type="predicted"/>
<protein>
    <submittedName>
        <fullName evidence="2">Uncharacterized protein</fullName>
    </submittedName>
</protein>
<feature type="transmembrane region" description="Helical" evidence="1">
    <location>
        <begin position="12"/>
        <end position="32"/>
    </location>
</feature>
<keyword evidence="1" id="KW-1133">Transmembrane helix</keyword>
<gene>
    <name evidence="2" type="ORF">KCG35_05275</name>
</gene>
<reference evidence="2 3" key="1">
    <citation type="submission" date="2021-04" db="EMBL/GenBank/DDBJ databases">
        <authorList>
            <person name="Pira H."/>
            <person name="Risdian C."/>
            <person name="Wink J."/>
        </authorList>
    </citation>
    <scope>NUCLEOTIDE SEQUENCE [LARGE SCALE GENOMIC DNA]</scope>
    <source>
        <strain evidence="2 3">WH53</strain>
    </source>
</reference>
<evidence type="ECO:0000313" key="3">
    <source>
        <dbReference type="Proteomes" id="UP000690515"/>
    </source>
</evidence>
<dbReference type="EMBL" id="JAGSOY010000007">
    <property type="protein sequence ID" value="MBU2710461.1"/>
    <property type="molecule type" value="Genomic_DNA"/>
</dbReference>
<keyword evidence="1" id="KW-0812">Transmembrane</keyword>
<keyword evidence="3" id="KW-1185">Reference proteome</keyword>
<accession>A0ABS5ZAY6</accession>
<evidence type="ECO:0000313" key="2">
    <source>
        <dbReference type="EMBL" id="MBU2710461.1"/>
    </source>
</evidence>
<dbReference type="RefSeq" id="WP_215818623.1">
    <property type="nucleotide sequence ID" value="NZ_JAGSOY010000007.1"/>
</dbReference>